<keyword evidence="4" id="KW-1185">Reference proteome</keyword>
<evidence type="ECO:0000259" key="2">
    <source>
        <dbReference type="Pfam" id="PF16209"/>
    </source>
</evidence>
<dbReference type="GO" id="GO:0005886">
    <property type="term" value="C:plasma membrane"/>
    <property type="evidence" value="ECO:0007669"/>
    <property type="project" value="TreeGrafter"/>
</dbReference>
<proteinExistence type="predicted"/>
<protein>
    <recommendedName>
        <fullName evidence="2">P-type ATPase N-terminal domain-containing protein</fullName>
    </recommendedName>
</protein>
<evidence type="ECO:0000313" key="3">
    <source>
        <dbReference type="EMBL" id="CAH1414398.1"/>
    </source>
</evidence>
<dbReference type="Gene3D" id="2.70.150.10">
    <property type="entry name" value="Calcium-transporting ATPase, cytoplasmic transduction domain A"/>
    <property type="match status" value="1"/>
</dbReference>
<dbReference type="SUPFAM" id="SSF81665">
    <property type="entry name" value="Calcium ATPase, transmembrane domain M"/>
    <property type="match status" value="1"/>
</dbReference>
<dbReference type="InterPro" id="IPR023298">
    <property type="entry name" value="ATPase_P-typ_TM_dom_sf"/>
</dbReference>
<dbReference type="GO" id="GO:0045332">
    <property type="term" value="P:phospholipid translocation"/>
    <property type="evidence" value="ECO:0007669"/>
    <property type="project" value="TreeGrafter"/>
</dbReference>
<reference evidence="3 4" key="1">
    <citation type="submission" date="2022-01" db="EMBL/GenBank/DDBJ databases">
        <authorList>
            <person name="Xiong W."/>
            <person name="Schranz E."/>
        </authorList>
    </citation>
    <scope>NUCLEOTIDE SEQUENCE [LARGE SCALE GENOMIC DNA]</scope>
</reference>
<dbReference type="SUPFAM" id="SSF81653">
    <property type="entry name" value="Calcium ATPase, transduction domain A"/>
    <property type="match status" value="1"/>
</dbReference>
<keyword evidence="1" id="KW-1133">Transmembrane helix</keyword>
<organism evidence="3 4">
    <name type="scientific">Lactuca virosa</name>
    <dbReference type="NCBI Taxonomy" id="75947"/>
    <lineage>
        <taxon>Eukaryota</taxon>
        <taxon>Viridiplantae</taxon>
        <taxon>Streptophyta</taxon>
        <taxon>Embryophyta</taxon>
        <taxon>Tracheophyta</taxon>
        <taxon>Spermatophyta</taxon>
        <taxon>Magnoliopsida</taxon>
        <taxon>eudicotyledons</taxon>
        <taxon>Gunneridae</taxon>
        <taxon>Pentapetalae</taxon>
        <taxon>asterids</taxon>
        <taxon>campanulids</taxon>
        <taxon>Asterales</taxon>
        <taxon>Asteraceae</taxon>
        <taxon>Cichorioideae</taxon>
        <taxon>Cichorieae</taxon>
        <taxon>Lactucinae</taxon>
        <taxon>Lactuca</taxon>
    </lineage>
</organism>
<dbReference type="Pfam" id="PF16209">
    <property type="entry name" value="PhoLip_ATPase_N"/>
    <property type="match status" value="1"/>
</dbReference>
<dbReference type="AlphaFoldDB" id="A0AAU9LEG2"/>
<dbReference type="GO" id="GO:0140326">
    <property type="term" value="F:ATPase-coupled intramembrane lipid transporter activity"/>
    <property type="evidence" value="ECO:0007669"/>
    <property type="project" value="TreeGrafter"/>
</dbReference>
<feature type="transmembrane region" description="Helical" evidence="1">
    <location>
        <begin position="47"/>
        <end position="63"/>
    </location>
</feature>
<dbReference type="InterPro" id="IPR008250">
    <property type="entry name" value="ATPase_P-typ_transduc_dom_A_sf"/>
</dbReference>
<sequence length="205" mass="23550">MSRVVFCNASGRHTVKPYKYASNVVSTTKYNVAIFLPKLLFEQFRRVANLYFLLVAMLSLTLFTPFYPLSLIAPLVFVMGVSLVKEGVEDWRRLLKDQEINSRTVKIAPLVFVVRVSLVKDGVEDWCRLLKDRDVNSRTVKVLTGNEISFADKHWKALRVGDVIKVDKKDYFPVDLMSLCSNYQDGVCYVEKINLDKETNLKDKT</sequence>
<accession>A0AAU9LEG2</accession>
<dbReference type="InterPro" id="IPR032631">
    <property type="entry name" value="P-type_ATPase_N"/>
</dbReference>
<dbReference type="Proteomes" id="UP001157418">
    <property type="component" value="Unassembled WGS sequence"/>
</dbReference>
<keyword evidence="1" id="KW-0472">Membrane</keyword>
<evidence type="ECO:0000313" key="4">
    <source>
        <dbReference type="Proteomes" id="UP001157418"/>
    </source>
</evidence>
<evidence type="ECO:0000256" key="1">
    <source>
        <dbReference type="SAM" id="Phobius"/>
    </source>
</evidence>
<feature type="domain" description="P-type ATPase N-terminal" evidence="2">
    <location>
        <begin position="6"/>
        <end position="70"/>
    </location>
</feature>
<name>A0AAU9LEG2_9ASTR</name>
<dbReference type="EMBL" id="CAKMRJ010000001">
    <property type="protein sequence ID" value="CAH1414398.1"/>
    <property type="molecule type" value="Genomic_DNA"/>
</dbReference>
<keyword evidence="1" id="KW-0812">Transmembrane</keyword>
<comment type="caution">
    <text evidence="3">The sequence shown here is derived from an EMBL/GenBank/DDBJ whole genome shotgun (WGS) entry which is preliminary data.</text>
</comment>
<dbReference type="PANTHER" id="PTHR24092:SF150">
    <property type="entry name" value="PHOSPHOLIPID-TRANSPORTING ATPASE"/>
    <property type="match status" value="1"/>
</dbReference>
<gene>
    <name evidence="3" type="ORF">LVIROSA_LOCUS2314</name>
</gene>
<dbReference type="PANTHER" id="PTHR24092">
    <property type="entry name" value="PROBABLE PHOSPHOLIPID-TRANSPORTING ATPASE"/>
    <property type="match status" value="1"/>
</dbReference>